<keyword evidence="11" id="KW-1185">Reference proteome</keyword>
<evidence type="ECO:0000256" key="3">
    <source>
        <dbReference type="ARBA" id="ARBA00022448"/>
    </source>
</evidence>
<dbReference type="HOGENOM" id="CLU_007946_1_2_0"/>
<evidence type="ECO:0000256" key="4">
    <source>
        <dbReference type="ARBA" id="ARBA00022475"/>
    </source>
</evidence>
<keyword evidence="5 9" id="KW-0812">Transmembrane</keyword>
<keyword evidence="6" id="KW-0029">Amino-acid transport</keyword>
<dbReference type="Proteomes" id="UP000017081">
    <property type="component" value="Unassembled WGS sequence"/>
</dbReference>
<dbReference type="InterPro" id="IPR002293">
    <property type="entry name" value="AA/rel_permease1"/>
</dbReference>
<feature type="transmembrane region" description="Helical" evidence="9">
    <location>
        <begin position="231"/>
        <end position="254"/>
    </location>
</feature>
<feature type="transmembrane region" description="Helical" evidence="9">
    <location>
        <begin position="327"/>
        <end position="347"/>
    </location>
</feature>
<comment type="similarity">
    <text evidence="2">Belongs to the amino acid-polyamine-organocation (APC) superfamily. Basic amino acid/polyamine antiporter (APA) (TC 2.A.3.2) family.</text>
</comment>
<evidence type="ECO:0000256" key="2">
    <source>
        <dbReference type="ARBA" id="ARBA00008220"/>
    </source>
</evidence>
<keyword evidence="8 9" id="KW-0472">Membrane</keyword>
<feature type="transmembrane region" description="Helical" evidence="9">
    <location>
        <begin position="151"/>
        <end position="175"/>
    </location>
</feature>
<evidence type="ECO:0000313" key="10">
    <source>
        <dbReference type="EMBL" id="ERT67865.1"/>
    </source>
</evidence>
<feature type="transmembrane region" description="Helical" evidence="9">
    <location>
        <begin position="128"/>
        <end position="145"/>
    </location>
</feature>
<feature type="transmembrane region" description="Helical" evidence="9">
    <location>
        <begin position="409"/>
        <end position="426"/>
    </location>
</feature>
<sequence length="461" mass="50223">MEKKSSLGIFTLSTIVVGSMIGGGIFNMPKNIAQSSSAGAAMIGWLISGIGVLFLAKTFQILASETPDVTDGIYKYAKEGFGTFSGFHSAWGYWISNVISNASYPVLLVQTLNYFFPSIGPINSFNGIILGSVLIWIVIGTALAGDVGLKFINVLATIGKVVAIFLGVIILYIGFTRQIFFKDFWGGSFNNASIFSQVKGCMLQTLWAFIGIEGAVVISDKASDIKLVGRATMIGYFISLFLYVFIVLLSYGVLSDAELAALKDPALSYIIEAVIGPVGATLVNVAVLISVGGAWLSWTFLTAEIPYNVALDGLFPNFFKKVNKNDACSGALFTNGILKQIVFFLSLSAQNAYLVITNSASCMILIPYIFSSLFLMKIAIKHAHKKCFYWGIGGVIYGAWMIYSSGLSYVFQSLTIYSLGTLYFLFDTKRKTGYFFQNIKEKLISFIILTLGFISFYSIIT</sequence>
<evidence type="ECO:0000256" key="9">
    <source>
        <dbReference type="SAM" id="Phobius"/>
    </source>
</evidence>
<dbReference type="PATRIC" id="fig|1319815.3.peg.2160"/>
<dbReference type="PIRSF" id="PIRSF006060">
    <property type="entry name" value="AA_transporter"/>
    <property type="match status" value="1"/>
</dbReference>
<feature type="transmembrane region" description="Helical" evidence="9">
    <location>
        <begin position="38"/>
        <end position="56"/>
    </location>
</feature>
<evidence type="ECO:0000256" key="8">
    <source>
        <dbReference type="ARBA" id="ARBA00023136"/>
    </source>
</evidence>
<evidence type="ECO:0000256" key="6">
    <source>
        <dbReference type="ARBA" id="ARBA00022970"/>
    </source>
</evidence>
<evidence type="ECO:0000256" key="7">
    <source>
        <dbReference type="ARBA" id="ARBA00022989"/>
    </source>
</evidence>
<proteinExistence type="inferred from homology"/>
<evidence type="ECO:0000256" key="1">
    <source>
        <dbReference type="ARBA" id="ARBA00004651"/>
    </source>
</evidence>
<dbReference type="GO" id="GO:0022857">
    <property type="term" value="F:transmembrane transporter activity"/>
    <property type="evidence" value="ECO:0007669"/>
    <property type="project" value="InterPro"/>
</dbReference>
<comment type="caution">
    <text evidence="10">The sequence shown here is derived from an EMBL/GenBank/DDBJ whole genome shotgun (WGS) entry which is preliminary data.</text>
</comment>
<dbReference type="Gene3D" id="1.20.1740.10">
    <property type="entry name" value="Amino acid/polyamine transporter I"/>
    <property type="match status" value="1"/>
</dbReference>
<dbReference type="AlphaFoldDB" id="U7V8K3"/>
<protein>
    <submittedName>
        <fullName evidence="10">Putative arginine/ornithine antiporter</fullName>
    </submittedName>
</protein>
<name>U7V8K3_9FUSO</name>
<dbReference type="Pfam" id="PF13520">
    <property type="entry name" value="AA_permease_2"/>
    <property type="match status" value="1"/>
</dbReference>
<keyword evidence="7 9" id="KW-1133">Transmembrane helix</keyword>
<dbReference type="InterPro" id="IPR004754">
    <property type="entry name" value="Amino_acid_antiprt"/>
</dbReference>
<reference evidence="10 11" key="1">
    <citation type="submission" date="2013-08" db="EMBL/GenBank/DDBJ databases">
        <authorList>
            <person name="Weinstock G."/>
            <person name="Sodergren E."/>
            <person name="Wylie T."/>
            <person name="Fulton L."/>
            <person name="Fulton R."/>
            <person name="Fronick C."/>
            <person name="O'Laughlin M."/>
            <person name="Godfrey J."/>
            <person name="Miner T."/>
            <person name="Herter B."/>
            <person name="Appelbaum E."/>
            <person name="Cordes M."/>
            <person name="Lek S."/>
            <person name="Wollam A."/>
            <person name="Pepin K.H."/>
            <person name="Palsikar V.B."/>
            <person name="Mitreva M."/>
            <person name="Wilson R.K."/>
        </authorList>
    </citation>
    <scope>NUCLEOTIDE SEQUENCE [LARGE SCALE GENOMIC DNA]</scope>
    <source>
        <strain evidence="10 11">ATCC BAA-474</strain>
    </source>
</reference>
<feature type="transmembrane region" description="Helical" evidence="9">
    <location>
        <begin position="201"/>
        <end position="219"/>
    </location>
</feature>
<dbReference type="GO" id="GO:0006865">
    <property type="term" value="P:amino acid transport"/>
    <property type="evidence" value="ECO:0007669"/>
    <property type="project" value="UniProtKB-KW"/>
</dbReference>
<feature type="transmembrane region" description="Helical" evidence="9">
    <location>
        <begin position="6"/>
        <end position="26"/>
    </location>
</feature>
<dbReference type="EMBL" id="AXZF01000103">
    <property type="protein sequence ID" value="ERT67865.1"/>
    <property type="molecule type" value="Genomic_DNA"/>
</dbReference>
<dbReference type="NCBIfam" id="TIGR00905">
    <property type="entry name" value="2A0302"/>
    <property type="match status" value="1"/>
</dbReference>
<evidence type="ECO:0000256" key="5">
    <source>
        <dbReference type="ARBA" id="ARBA00022692"/>
    </source>
</evidence>
<dbReference type="RefSeq" id="WP_023051776.1">
    <property type="nucleotide sequence ID" value="NZ_CP173065.2"/>
</dbReference>
<dbReference type="PANTHER" id="PTHR42770">
    <property type="entry name" value="AMINO ACID TRANSPORTER-RELATED"/>
    <property type="match status" value="1"/>
</dbReference>
<dbReference type="InterPro" id="IPR050367">
    <property type="entry name" value="APC_superfamily"/>
</dbReference>
<feature type="transmembrane region" description="Helical" evidence="9">
    <location>
        <begin position="387"/>
        <end position="403"/>
    </location>
</feature>
<feature type="transmembrane region" description="Helical" evidence="9">
    <location>
        <begin position="353"/>
        <end position="375"/>
    </location>
</feature>
<keyword evidence="4" id="KW-1003">Cell membrane</keyword>
<dbReference type="GO" id="GO:0005886">
    <property type="term" value="C:plasma membrane"/>
    <property type="evidence" value="ECO:0007669"/>
    <property type="project" value="UniProtKB-SubCell"/>
</dbReference>
<dbReference type="eggNOG" id="COG0531">
    <property type="taxonomic scope" value="Bacteria"/>
</dbReference>
<feature type="transmembrane region" description="Helical" evidence="9">
    <location>
        <begin position="91"/>
        <end position="116"/>
    </location>
</feature>
<dbReference type="STRING" id="1319815.HMPREF0202_02244"/>
<evidence type="ECO:0000313" key="11">
    <source>
        <dbReference type="Proteomes" id="UP000017081"/>
    </source>
</evidence>
<comment type="subcellular location">
    <subcellularLocation>
        <location evidence="1">Cell membrane</location>
        <topology evidence="1">Multi-pass membrane protein</topology>
    </subcellularLocation>
</comment>
<keyword evidence="3" id="KW-0813">Transport</keyword>
<accession>U7V8K3</accession>
<organism evidence="10 11">
    <name type="scientific">Cetobacterium somerae ATCC BAA-474</name>
    <dbReference type="NCBI Taxonomy" id="1319815"/>
    <lineage>
        <taxon>Bacteria</taxon>
        <taxon>Fusobacteriati</taxon>
        <taxon>Fusobacteriota</taxon>
        <taxon>Fusobacteriia</taxon>
        <taxon>Fusobacteriales</taxon>
        <taxon>Fusobacteriaceae</taxon>
        <taxon>Cetobacterium</taxon>
    </lineage>
</organism>
<feature type="transmembrane region" description="Helical" evidence="9">
    <location>
        <begin position="442"/>
        <end position="460"/>
    </location>
</feature>
<dbReference type="PANTHER" id="PTHR42770:SF4">
    <property type="entry name" value="ARGININE_ORNITHINE ANTIPORTER-RELATED"/>
    <property type="match status" value="1"/>
</dbReference>
<feature type="transmembrane region" description="Helical" evidence="9">
    <location>
        <begin position="266"/>
        <end position="289"/>
    </location>
</feature>
<gene>
    <name evidence="10" type="ORF">HMPREF0202_02244</name>
</gene>